<accession>A0A2T6AY80</accession>
<dbReference type="InterPro" id="IPR029052">
    <property type="entry name" value="Metallo-depent_PP-like"/>
</dbReference>
<keyword evidence="4" id="KW-1185">Reference proteome</keyword>
<comment type="similarity">
    <text evidence="1">Belongs to the metallophosphoesterase superfamily. YfcE family.</text>
</comment>
<name>A0A2T6AY80_9RHOB</name>
<dbReference type="Proteomes" id="UP000244069">
    <property type="component" value="Unassembled WGS sequence"/>
</dbReference>
<dbReference type="EMBL" id="QBKN01000008">
    <property type="protein sequence ID" value="PTX48774.1"/>
    <property type="molecule type" value="Genomic_DNA"/>
</dbReference>
<proteinExistence type="inferred from homology"/>
<dbReference type="RefSeq" id="WP_107975644.1">
    <property type="nucleotide sequence ID" value="NZ_BMEZ01000009.1"/>
</dbReference>
<evidence type="ECO:0000313" key="3">
    <source>
        <dbReference type="EMBL" id="PTX48774.1"/>
    </source>
</evidence>
<dbReference type="OrthoDB" id="9813918at2"/>
<evidence type="ECO:0000259" key="2">
    <source>
        <dbReference type="Pfam" id="PF12850"/>
    </source>
</evidence>
<evidence type="ECO:0000256" key="1">
    <source>
        <dbReference type="ARBA" id="ARBA00008950"/>
    </source>
</evidence>
<evidence type="ECO:0000313" key="4">
    <source>
        <dbReference type="Proteomes" id="UP000244069"/>
    </source>
</evidence>
<comment type="caution">
    <text evidence="3">The sequence shown here is derived from an EMBL/GenBank/DDBJ whole genome shotgun (WGS) entry which is preliminary data.</text>
</comment>
<dbReference type="SUPFAM" id="SSF56300">
    <property type="entry name" value="Metallo-dependent phosphatases"/>
    <property type="match status" value="1"/>
</dbReference>
<protein>
    <submittedName>
        <fullName evidence="3">Calcineurin-like phosphoesterase family protein</fullName>
    </submittedName>
</protein>
<dbReference type="Gene3D" id="3.60.21.10">
    <property type="match status" value="1"/>
</dbReference>
<reference evidence="3 4" key="1">
    <citation type="submission" date="2018-04" db="EMBL/GenBank/DDBJ databases">
        <title>Genomic Encyclopedia of Archaeal and Bacterial Type Strains, Phase II (KMG-II): from individual species to whole genera.</title>
        <authorList>
            <person name="Goeker M."/>
        </authorList>
    </citation>
    <scope>NUCLEOTIDE SEQUENCE [LARGE SCALE GENOMIC DNA]</scope>
    <source>
        <strain evidence="3 4">DSM 29329</strain>
    </source>
</reference>
<organism evidence="3 4">
    <name type="scientific">Allosediminivita pacifica</name>
    <dbReference type="NCBI Taxonomy" id="1267769"/>
    <lineage>
        <taxon>Bacteria</taxon>
        <taxon>Pseudomonadati</taxon>
        <taxon>Pseudomonadota</taxon>
        <taxon>Alphaproteobacteria</taxon>
        <taxon>Rhodobacterales</taxon>
        <taxon>Paracoccaceae</taxon>
        <taxon>Allosediminivita</taxon>
    </lineage>
</organism>
<sequence>MRVFDLGPRHGPMLAFGGPYSNLHALRAMRGLARAENFDKKSVICTGDVVAYGSQPRECVAEMRKWGITCVAGNCELQLAAGADSCGCGFTAGSLCDALSAGWYGYANDTLTEVERTWMAACPDLVVFTMGGRRYVVLHGGASAVAEFLWHDSPVSAFAQEVAMLEDVLGGPIDAVIAGHSGVPFRRRVAGVDWINAGVIGMPAHDGTAATRFAVIHPTGDVDQRELLYDAQAAHDHMVAKGLTQGYHTALLSGWWPSEDVLPHSLRRIQGVAE</sequence>
<dbReference type="CDD" id="cd00838">
    <property type="entry name" value="MPP_superfamily"/>
    <property type="match status" value="1"/>
</dbReference>
<dbReference type="AlphaFoldDB" id="A0A2T6AY80"/>
<dbReference type="Pfam" id="PF12850">
    <property type="entry name" value="Metallophos_2"/>
    <property type="match status" value="1"/>
</dbReference>
<dbReference type="InterPro" id="IPR024654">
    <property type="entry name" value="Calcineurin-like_PHP_lpxH"/>
</dbReference>
<feature type="domain" description="Calcineurin-like phosphoesterase" evidence="2">
    <location>
        <begin position="23"/>
        <end position="214"/>
    </location>
</feature>
<gene>
    <name evidence="3" type="ORF">C8N44_10852</name>
</gene>